<comment type="subunit">
    <text evidence="10">Interacts with FBL, SNU13, NOP58, NUFIP1, RUVBL1, RUVBL2 and TAF9. Interacts (via HIT-type zinc finger) with the RUVBL1/RUVBL2 complex in the presence of ADP.</text>
</comment>
<dbReference type="SUPFAM" id="SSF144232">
    <property type="entry name" value="HIT/MYND zinc finger-like"/>
    <property type="match status" value="1"/>
</dbReference>
<dbReference type="Pfam" id="PF25790">
    <property type="entry name" value="BCD1"/>
    <property type="match status" value="1"/>
</dbReference>
<dbReference type="GO" id="GO:0005634">
    <property type="term" value="C:nucleus"/>
    <property type="evidence" value="ECO:0007669"/>
    <property type="project" value="TreeGrafter"/>
</dbReference>
<dbReference type="PANTHER" id="PTHR13483:SF11">
    <property type="entry name" value="ZINC FINGER HIT DOMAIN-CONTAINING PROTEIN 3"/>
    <property type="match status" value="1"/>
</dbReference>
<proteinExistence type="inferred from homology"/>
<evidence type="ECO:0000256" key="7">
    <source>
        <dbReference type="ARBA" id="ARBA00022843"/>
    </source>
</evidence>
<evidence type="ECO:0000256" key="11">
    <source>
        <dbReference type="ARBA" id="ARBA00068630"/>
    </source>
</evidence>
<dbReference type="GO" id="GO:0048254">
    <property type="term" value="P:snoRNA localization"/>
    <property type="evidence" value="ECO:0007669"/>
    <property type="project" value="TreeGrafter"/>
</dbReference>
<dbReference type="InterPro" id="IPR051639">
    <property type="entry name" value="BCD1"/>
</dbReference>
<gene>
    <name evidence="16" type="ORF">QBC37DRAFT_245485</name>
</gene>
<dbReference type="PROSITE" id="PS51083">
    <property type="entry name" value="ZF_HIT"/>
    <property type="match status" value="1"/>
</dbReference>
<evidence type="ECO:0000256" key="9">
    <source>
        <dbReference type="ARBA" id="ARBA00049654"/>
    </source>
</evidence>
<feature type="domain" description="HIT-type" evidence="15">
    <location>
        <begin position="10"/>
        <end position="44"/>
    </location>
</feature>
<dbReference type="FunFam" id="3.30.60.190:FF:000001">
    <property type="entry name" value="box C/D snoRNA protein 1"/>
    <property type="match status" value="1"/>
</dbReference>
<dbReference type="EMBL" id="MU858112">
    <property type="protein sequence ID" value="KAK4213259.1"/>
    <property type="molecule type" value="Genomic_DNA"/>
</dbReference>
<evidence type="ECO:0000256" key="6">
    <source>
        <dbReference type="ARBA" id="ARBA00022833"/>
    </source>
</evidence>
<evidence type="ECO:0000256" key="2">
    <source>
        <dbReference type="ARBA" id="ARBA00022517"/>
    </source>
</evidence>
<evidence type="ECO:0000256" key="13">
    <source>
        <dbReference type="PROSITE-ProRule" id="PRU00453"/>
    </source>
</evidence>
<keyword evidence="17" id="KW-1185">Reference proteome</keyword>
<accession>A0AAN6Y5Z6</accession>
<keyword evidence="5 13" id="KW-0863">Zinc-finger</keyword>
<keyword evidence="2" id="KW-0690">Ribosome biogenesis</keyword>
<name>A0AAN6Y5Z6_9PEZI</name>
<protein>
    <recommendedName>
        <fullName evidence="11">Box C/D snoRNA protein 1</fullName>
    </recommendedName>
    <alternativeName>
        <fullName evidence="12">Zinc finger HIT domain-containing protein 6</fullName>
    </alternativeName>
</protein>
<feature type="compositionally biased region" description="Acidic residues" evidence="14">
    <location>
        <begin position="384"/>
        <end position="397"/>
    </location>
</feature>
<keyword evidence="3" id="KW-0597">Phosphoprotein</keyword>
<keyword evidence="1" id="KW-1017">Isopeptide bond</keyword>
<dbReference type="CDD" id="cd23023">
    <property type="entry name" value="zf-HIT_BCD1"/>
    <property type="match status" value="1"/>
</dbReference>
<dbReference type="Gene3D" id="3.30.60.190">
    <property type="match status" value="1"/>
</dbReference>
<dbReference type="GO" id="GO:0000492">
    <property type="term" value="P:box C/D snoRNP assembly"/>
    <property type="evidence" value="ECO:0007669"/>
    <property type="project" value="TreeGrafter"/>
</dbReference>
<reference evidence="16" key="1">
    <citation type="journal article" date="2023" name="Mol. Phylogenet. Evol.">
        <title>Genome-scale phylogeny and comparative genomics of the fungal order Sordariales.</title>
        <authorList>
            <person name="Hensen N."/>
            <person name="Bonometti L."/>
            <person name="Westerberg I."/>
            <person name="Brannstrom I.O."/>
            <person name="Guillou S."/>
            <person name="Cros-Aarteil S."/>
            <person name="Calhoun S."/>
            <person name="Haridas S."/>
            <person name="Kuo A."/>
            <person name="Mondo S."/>
            <person name="Pangilinan J."/>
            <person name="Riley R."/>
            <person name="LaButti K."/>
            <person name="Andreopoulos B."/>
            <person name="Lipzen A."/>
            <person name="Chen C."/>
            <person name="Yan M."/>
            <person name="Daum C."/>
            <person name="Ng V."/>
            <person name="Clum A."/>
            <person name="Steindorff A."/>
            <person name="Ohm R.A."/>
            <person name="Martin F."/>
            <person name="Silar P."/>
            <person name="Natvig D.O."/>
            <person name="Lalanne C."/>
            <person name="Gautier V."/>
            <person name="Ament-Velasquez S.L."/>
            <person name="Kruys A."/>
            <person name="Hutchinson M.I."/>
            <person name="Powell A.J."/>
            <person name="Barry K."/>
            <person name="Miller A.N."/>
            <person name="Grigoriev I.V."/>
            <person name="Debuchy R."/>
            <person name="Gladieux P."/>
            <person name="Hiltunen Thoren M."/>
            <person name="Johannesson H."/>
        </authorList>
    </citation>
    <scope>NUCLEOTIDE SEQUENCE</scope>
    <source>
        <strain evidence="16">PSN293</strain>
    </source>
</reference>
<dbReference type="GO" id="GO:0070761">
    <property type="term" value="C:pre-snoRNP complex"/>
    <property type="evidence" value="ECO:0007669"/>
    <property type="project" value="TreeGrafter"/>
</dbReference>
<dbReference type="AlphaFoldDB" id="A0AAN6Y5Z6"/>
<evidence type="ECO:0000256" key="3">
    <source>
        <dbReference type="ARBA" id="ARBA00022553"/>
    </source>
</evidence>
<evidence type="ECO:0000256" key="10">
    <source>
        <dbReference type="ARBA" id="ARBA00061949"/>
    </source>
</evidence>
<comment type="function">
    <text evidence="8">Required for box C/D snoRNAs accumulation involved in snoRNA processing, snoRNA transport to the nucleolus and ribosome biogenesis.</text>
</comment>
<evidence type="ECO:0000256" key="5">
    <source>
        <dbReference type="ARBA" id="ARBA00022771"/>
    </source>
</evidence>
<feature type="region of interest" description="Disordered" evidence="14">
    <location>
        <begin position="366"/>
        <end position="406"/>
    </location>
</feature>
<reference evidence="16" key="2">
    <citation type="submission" date="2023-05" db="EMBL/GenBank/DDBJ databases">
        <authorList>
            <consortium name="Lawrence Berkeley National Laboratory"/>
            <person name="Steindorff A."/>
            <person name="Hensen N."/>
            <person name="Bonometti L."/>
            <person name="Westerberg I."/>
            <person name="Brannstrom I.O."/>
            <person name="Guillou S."/>
            <person name="Cros-Aarteil S."/>
            <person name="Calhoun S."/>
            <person name="Haridas S."/>
            <person name="Kuo A."/>
            <person name="Mondo S."/>
            <person name="Pangilinan J."/>
            <person name="Riley R."/>
            <person name="Labutti K."/>
            <person name="Andreopoulos B."/>
            <person name="Lipzen A."/>
            <person name="Chen C."/>
            <person name="Yanf M."/>
            <person name="Daum C."/>
            <person name="Ng V."/>
            <person name="Clum A."/>
            <person name="Ohm R."/>
            <person name="Martin F."/>
            <person name="Silar P."/>
            <person name="Natvig D."/>
            <person name="Lalanne C."/>
            <person name="Gautier V."/>
            <person name="Ament-Velasquez S.L."/>
            <person name="Kruys A."/>
            <person name="Hutchinson M.I."/>
            <person name="Powell A.J."/>
            <person name="Barry K."/>
            <person name="Miller A.N."/>
            <person name="Grigoriev I.V."/>
            <person name="Debuchy R."/>
            <person name="Gladieux P."/>
            <person name="Thoren M.H."/>
            <person name="Johannesson H."/>
        </authorList>
    </citation>
    <scope>NUCLEOTIDE SEQUENCE</scope>
    <source>
        <strain evidence="16">PSN293</strain>
    </source>
</reference>
<evidence type="ECO:0000259" key="15">
    <source>
        <dbReference type="PROSITE" id="PS51083"/>
    </source>
</evidence>
<dbReference type="GO" id="GO:0008270">
    <property type="term" value="F:zinc ion binding"/>
    <property type="evidence" value="ECO:0007669"/>
    <property type="project" value="UniProtKB-UniRule"/>
</dbReference>
<keyword evidence="7" id="KW-0832">Ubl conjugation</keyword>
<comment type="similarity">
    <text evidence="9">Belongs to the BCD1 family.</text>
</comment>
<dbReference type="PANTHER" id="PTHR13483">
    <property type="entry name" value="BOX C_D SNORNA PROTEIN 1-RELATED"/>
    <property type="match status" value="1"/>
</dbReference>
<comment type="caution">
    <text evidence="16">The sequence shown here is derived from an EMBL/GenBank/DDBJ whole genome shotgun (WGS) entry which is preliminary data.</text>
</comment>
<dbReference type="GO" id="GO:0000463">
    <property type="term" value="P:maturation of LSU-rRNA from tricistronic rRNA transcript (SSU-rRNA, 5.8S rRNA, LSU-rRNA)"/>
    <property type="evidence" value="ECO:0007669"/>
    <property type="project" value="TreeGrafter"/>
</dbReference>
<evidence type="ECO:0000256" key="8">
    <source>
        <dbReference type="ARBA" id="ARBA00049598"/>
    </source>
</evidence>
<evidence type="ECO:0000313" key="16">
    <source>
        <dbReference type="EMBL" id="KAK4213259.1"/>
    </source>
</evidence>
<keyword evidence="4" id="KW-0479">Metal-binding</keyword>
<evidence type="ECO:0000256" key="14">
    <source>
        <dbReference type="SAM" id="MobiDB-lite"/>
    </source>
</evidence>
<evidence type="ECO:0000256" key="12">
    <source>
        <dbReference type="ARBA" id="ARBA00077531"/>
    </source>
</evidence>
<dbReference type="Proteomes" id="UP001301769">
    <property type="component" value="Unassembled WGS sequence"/>
</dbReference>
<feature type="non-terminal residue" evidence="16">
    <location>
        <position position="406"/>
    </location>
</feature>
<keyword evidence="6" id="KW-0862">Zinc</keyword>
<evidence type="ECO:0000313" key="17">
    <source>
        <dbReference type="Proteomes" id="UP001301769"/>
    </source>
</evidence>
<sequence>MPDEVLTNLCSVCHAEPHKYKCPGCGARTCSLPCIKKHKSRTECSGRHNPTAFVPIEKLRTPAGIDHDYNFISAIDRAKQRAQRDIVEELGLLREDELHPKDEDGAFYKVWKGDQLLHIPNKHQDRRRERQPGDRDRFDKAVRRRLRALDIDARPMPKGMTRQKENLTTFNRKTKWINWQIELFVYGAPGLDEQPTRILHRALDGKPLFEVLAASIKWKHGNLDWERRNQEQQKAAQEAGRFAELAEKPTQQNANKKRKRAKLYRQPTQDPKTSVWSANNLLLQDTATGEWNKVSDKGAASVPPSEAEEAASYTTWHIYLHQPFHPGAGGRKALISLSSRDTLAEVLRGMTIVEFPTLYVFPPRTEGLPEGFIQVPGERRTDETESSDSDSNSDSDSDSSSSSDES</sequence>
<evidence type="ECO:0000256" key="1">
    <source>
        <dbReference type="ARBA" id="ARBA00022499"/>
    </source>
</evidence>
<feature type="region of interest" description="Disordered" evidence="14">
    <location>
        <begin position="247"/>
        <end position="272"/>
    </location>
</feature>
<evidence type="ECO:0000256" key="4">
    <source>
        <dbReference type="ARBA" id="ARBA00022723"/>
    </source>
</evidence>
<dbReference type="Pfam" id="PF04438">
    <property type="entry name" value="zf-HIT"/>
    <property type="match status" value="1"/>
</dbReference>
<dbReference type="InterPro" id="IPR057721">
    <property type="entry name" value="BCD1_alpha/beta"/>
</dbReference>
<dbReference type="InterPro" id="IPR007529">
    <property type="entry name" value="Znf_HIT"/>
</dbReference>
<organism evidence="16 17">
    <name type="scientific">Rhypophila decipiens</name>
    <dbReference type="NCBI Taxonomy" id="261697"/>
    <lineage>
        <taxon>Eukaryota</taxon>
        <taxon>Fungi</taxon>
        <taxon>Dikarya</taxon>
        <taxon>Ascomycota</taxon>
        <taxon>Pezizomycotina</taxon>
        <taxon>Sordariomycetes</taxon>
        <taxon>Sordariomycetidae</taxon>
        <taxon>Sordariales</taxon>
        <taxon>Naviculisporaceae</taxon>
        <taxon>Rhypophila</taxon>
    </lineage>
</organism>